<dbReference type="InterPro" id="IPR029001">
    <property type="entry name" value="ITPase-like_fam"/>
</dbReference>
<dbReference type="AlphaFoldDB" id="A3HUV9"/>
<evidence type="ECO:0000313" key="13">
    <source>
        <dbReference type="EMBL" id="EAZ81931.1"/>
    </source>
</evidence>
<evidence type="ECO:0000256" key="8">
    <source>
        <dbReference type="ARBA" id="ARBA00048174"/>
    </source>
</evidence>
<evidence type="ECO:0000256" key="1">
    <source>
        <dbReference type="ARBA" id="ARBA00001936"/>
    </source>
</evidence>
<dbReference type="STRING" id="388413.ALPR1_01780"/>
<dbReference type="Proteomes" id="UP000003919">
    <property type="component" value="Chromosome"/>
</dbReference>
<comment type="cofactor">
    <cofactor evidence="11">
        <name>Mg(2+)</name>
        <dbReference type="ChEBI" id="CHEBI:18420"/>
    </cofactor>
    <cofactor evidence="11">
        <name>Mn(2+)</name>
        <dbReference type="ChEBI" id="CHEBI:29035"/>
    </cofactor>
    <text evidence="11">Binds 1 divalent metal cation per subunit; can use either Mg(2+) or Mn(2+).</text>
</comment>
<dbReference type="NCBIfam" id="TIGR00258">
    <property type="entry name" value="inosine/xanthosine triphosphatase"/>
    <property type="match status" value="1"/>
</dbReference>
<keyword evidence="3 11" id="KW-0547">Nucleotide-binding</keyword>
<dbReference type="Gene3D" id="3.90.950.10">
    <property type="match status" value="1"/>
</dbReference>
<evidence type="ECO:0000256" key="6">
    <source>
        <dbReference type="ARBA" id="ARBA00023080"/>
    </source>
</evidence>
<dbReference type="OrthoDB" id="164951at2"/>
<dbReference type="GO" id="GO:0000166">
    <property type="term" value="F:nucleotide binding"/>
    <property type="evidence" value="ECO:0007669"/>
    <property type="project" value="UniProtKB-KW"/>
</dbReference>
<dbReference type="InterPro" id="IPR002786">
    <property type="entry name" value="Non_canon_purine_NTPase"/>
</dbReference>
<dbReference type="InterPro" id="IPR050299">
    <property type="entry name" value="YjjX_NTPase"/>
</dbReference>
<dbReference type="EMBL" id="AAXU02000001">
    <property type="protein sequence ID" value="EAZ81931.1"/>
    <property type="molecule type" value="Genomic_DNA"/>
</dbReference>
<name>A3HUV9_9BACT</name>
<keyword evidence="6 11" id="KW-0546">Nucleotide metabolism</keyword>
<dbReference type="PANTHER" id="PTHR34699:SF2">
    <property type="entry name" value="NON-CANONICAL PURINE NTP PHOSPHATASE_PRRC1 DOMAIN-CONTAINING PROTEIN"/>
    <property type="match status" value="1"/>
</dbReference>
<keyword evidence="4 11" id="KW-0378">Hydrolase</keyword>
<evidence type="ECO:0000256" key="3">
    <source>
        <dbReference type="ARBA" id="ARBA00022741"/>
    </source>
</evidence>
<comment type="caution">
    <text evidence="11">Lacks conserved residue(s) required for the propagation of feature annotation.</text>
</comment>
<evidence type="ECO:0000259" key="12">
    <source>
        <dbReference type="Pfam" id="PF01931"/>
    </source>
</evidence>
<organism evidence="13 14">
    <name type="scientific">Algoriphagus machipongonensis</name>
    <dbReference type="NCBI Taxonomy" id="388413"/>
    <lineage>
        <taxon>Bacteria</taxon>
        <taxon>Pseudomonadati</taxon>
        <taxon>Bacteroidota</taxon>
        <taxon>Cytophagia</taxon>
        <taxon>Cytophagales</taxon>
        <taxon>Cyclobacteriaceae</taxon>
        <taxon>Algoriphagus</taxon>
    </lineage>
</organism>
<dbReference type="SUPFAM" id="SSF52972">
    <property type="entry name" value="ITPase-like"/>
    <property type="match status" value="1"/>
</dbReference>
<dbReference type="RefSeq" id="WP_008197977.1">
    <property type="nucleotide sequence ID" value="NZ_CM001023.1"/>
</dbReference>
<comment type="catalytic activity">
    <reaction evidence="9 11">
        <text>XTP + H2O = XDP + phosphate + H(+)</text>
        <dbReference type="Rhea" id="RHEA:28406"/>
        <dbReference type="ChEBI" id="CHEBI:15377"/>
        <dbReference type="ChEBI" id="CHEBI:15378"/>
        <dbReference type="ChEBI" id="CHEBI:43474"/>
        <dbReference type="ChEBI" id="CHEBI:59884"/>
        <dbReference type="ChEBI" id="CHEBI:61314"/>
        <dbReference type="EC" id="3.6.1.73"/>
    </reaction>
</comment>
<feature type="binding site" evidence="11">
    <location>
        <position position="80"/>
    </location>
    <ligand>
        <name>Mg(2+)</name>
        <dbReference type="ChEBI" id="CHEBI:18420"/>
    </ligand>
</feature>
<feature type="domain" description="Non-canonical purine NTP phosphatase/PRRC1" evidence="12">
    <location>
        <begin position="20"/>
        <end position="183"/>
    </location>
</feature>
<feature type="binding site" evidence="11">
    <location>
        <begin position="80"/>
        <end position="81"/>
    </location>
    <ligand>
        <name>substrate</name>
    </ligand>
</feature>
<evidence type="ECO:0000256" key="5">
    <source>
        <dbReference type="ARBA" id="ARBA00022842"/>
    </source>
</evidence>
<keyword evidence="2 11" id="KW-0479">Metal-binding</keyword>
<dbReference type="FunFam" id="3.90.950.10:FF:000002">
    <property type="entry name" value="Inosine/xanthosine triphosphatase"/>
    <property type="match status" value="1"/>
</dbReference>
<evidence type="ECO:0000256" key="11">
    <source>
        <dbReference type="HAMAP-Rule" id="MF_00648"/>
    </source>
</evidence>
<sequence>MNFPKRVNFQDTERQLIIVGSKNPVKISCTEDAFSEAFSRPFLVNGVNTSSGVPDQPKGDKETLLGAKNRAENSRKTFPEADYWVGIEGGVDEDEHGMFAFAWIYIEDKDKKTSQAKTGVFYLPEKVRSLVNKGVELGKADDEVFDQDNSKQQGGSVGILTHGVLDRKAYYSQAIILALIPYLNKNLF</sequence>
<dbReference type="HAMAP" id="MF_00648">
    <property type="entry name" value="Non_canon_purine_NTPase_YjjX"/>
    <property type="match status" value="1"/>
</dbReference>
<dbReference type="eggNOG" id="COG1986">
    <property type="taxonomic scope" value="Bacteria"/>
</dbReference>
<dbReference type="HOGENOM" id="CLU_087417_1_1_10"/>
<comment type="subunit">
    <text evidence="11">Homodimer.</text>
</comment>
<proteinExistence type="inferred from homology"/>
<keyword evidence="7 11" id="KW-0464">Manganese</keyword>
<protein>
    <recommendedName>
        <fullName evidence="11">Probable inosine/xanthosine triphosphatase</fullName>
        <shortName evidence="11">ITPase/XTPase</shortName>
        <ecNumber evidence="11">3.6.1.73</ecNumber>
    </recommendedName>
    <alternativeName>
        <fullName evidence="11">Non-canonical purine NTP phosphatase</fullName>
    </alternativeName>
    <alternativeName>
        <fullName evidence="11">Non-standard purine NTP phosphatase</fullName>
    </alternativeName>
    <alternativeName>
        <fullName evidence="11">Nucleoside-triphosphate phosphatase</fullName>
        <shortName evidence="11">NTPase</shortName>
    </alternativeName>
</protein>
<comment type="similarity">
    <text evidence="10 11">Belongs to the YjjX NTPase family.</text>
</comment>
<keyword evidence="5 11" id="KW-0460">Magnesium</keyword>
<comment type="cofactor">
    <cofactor evidence="1">
        <name>Mn(2+)</name>
        <dbReference type="ChEBI" id="CHEBI:29035"/>
    </cofactor>
</comment>
<comment type="catalytic activity">
    <reaction evidence="8 11">
        <text>ITP + H2O = IDP + phosphate + H(+)</text>
        <dbReference type="Rhea" id="RHEA:28330"/>
        <dbReference type="ChEBI" id="CHEBI:15377"/>
        <dbReference type="ChEBI" id="CHEBI:15378"/>
        <dbReference type="ChEBI" id="CHEBI:43474"/>
        <dbReference type="ChEBI" id="CHEBI:58280"/>
        <dbReference type="ChEBI" id="CHEBI:61402"/>
        <dbReference type="EC" id="3.6.1.73"/>
    </reaction>
</comment>
<accession>A3HUV9</accession>
<gene>
    <name evidence="13" type="ORF">ALPR1_01780</name>
</gene>
<comment type="function">
    <text evidence="11">Phosphatase that hydrolyzes non-canonical purine nucleotides such as XTP and ITP to their respective diphosphate derivatives. Probably excludes non-canonical purines from DNA/RNA precursor pool, thus preventing their incorporation into DNA/RNA and avoiding chromosomal lesions.</text>
</comment>
<comment type="caution">
    <text evidence="13">The sequence shown here is derived from an EMBL/GenBank/DDBJ whole genome shotgun (WGS) entry which is preliminary data.</text>
</comment>
<dbReference type="EC" id="3.6.1.73" evidence="11"/>
<evidence type="ECO:0000256" key="9">
    <source>
        <dbReference type="ARBA" id="ARBA00048781"/>
    </source>
</evidence>
<dbReference type="InterPro" id="IPR026533">
    <property type="entry name" value="NTPase/PRRC1"/>
</dbReference>
<dbReference type="PANTHER" id="PTHR34699">
    <property type="match status" value="1"/>
</dbReference>
<dbReference type="GO" id="GO:0103023">
    <property type="term" value="F:ITPase activity"/>
    <property type="evidence" value="ECO:0007669"/>
    <property type="project" value="UniProtKB-EC"/>
</dbReference>
<dbReference type="GO" id="GO:0006772">
    <property type="term" value="P:thiamine metabolic process"/>
    <property type="evidence" value="ECO:0007669"/>
    <property type="project" value="TreeGrafter"/>
</dbReference>
<keyword evidence="14" id="KW-1185">Reference proteome</keyword>
<evidence type="ECO:0000256" key="4">
    <source>
        <dbReference type="ARBA" id="ARBA00022801"/>
    </source>
</evidence>
<dbReference type="EMBL" id="CM001023">
    <property type="protein sequence ID" value="EAZ81931.1"/>
    <property type="molecule type" value="Genomic_DNA"/>
</dbReference>
<evidence type="ECO:0000313" key="14">
    <source>
        <dbReference type="Proteomes" id="UP000003919"/>
    </source>
</evidence>
<reference evidence="13 14" key="1">
    <citation type="journal article" date="2011" name="J. Bacteriol.">
        <title>Complete genome sequence of Algoriphagus sp. PR1, bacterial prey of a colony-forming choanoflagellate.</title>
        <authorList>
            <person name="Alegado R.A."/>
            <person name="Ferriera S."/>
            <person name="Nusbaum C."/>
            <person name="Young S.K."/>
            <person name="Zeng Q."/>
            <person name="Imamovic A."/>
            <person name="Fairclough S.R."/>
            <person name="King N."/>
        </authorList>
    </citation>
    <scope>NUCLEOTIDE SEQUENCE [LARGE SCALE GENOMIC DNA]</scope>
    <source>
        <strain evidence="13 14">PR1</strain>
    </source>
</reference>
<evidence type="ECO:0000256" key="2">
    <source>
        <dbReference type="ARBA" id="ARBA00022723"/>
    </source>
</evidence>
<evidence type="ECO:0000256" key="10">
    <source>
        <dbReference type="ARBA" id="ARBA00060855"/>
    </source>
</evidence>
<dbReference type="NCBIfam" id="NF003459">
    <property type="entry name" value="PRK05074.1"/>
    <property type="match status" value="1"/>
</dbReference>
<dbReference type="GO" id="GO:0046872">
    <property type="term" value="F:metal ion binding"/>
    <property type="evidence" value="ECO:0007669"/>
    <property type="project" value="UniProtKB-KW"/>
</dbReference>
<dbReference type="GO" id="GO:0009117">
    <property type="term" value="P:nucleotide metabolic process"/>
    <property type="evidence" value="ECO:0007669"/>
    <property type="project" value="UniProtKB-KW"/>
</dbReference>
<evidence type="ECO:0000256" key="7">
    <source>
        <dbReference type="ARBA" id="ARBA00023211"/>
    </source>
</evidence>
<dbReference type="Pfam" id="PF01931">
    <property type="entry name" value="NTPase_I-T"/>
    <property type="match status" value="1"/>
</dbReference>